<dbReference type="InterPro" id="IPR001680">
    <property type="entry name" value="WD40_rpt"/>
</dbReference>
<evidence type="ECO:0000256" key="5">
    <source>
        <dbReference type="PROSITE-ProRule" id="PRU00221"/>
    </source>
</evidence>
<dbReference type="Pfam" id="PF11816">
    <property type="entry name" value="DUF3337"/>
    <property type="match status" value="1"/>
</dbReference>
<feature type="repeat" description="WD" evidence="5">
    <location>
        <begin position="149"/>
        <end position="190"/>
    </location>
</feature>
<dbReference type="CDD" id="cd00200">
    <property type="entry name" value="WD40"/>
    <property type="match status" value="1"/>
</dbReference>
<evidence type="ECO:0000256" key="4">
    <source>
        <dbReference type="ARBA" id="ARBA00022737"/>
    </source>
</evidence>
<feature type="repeat" description="WD" evidence="5">
    <location>
        <begin position="56"/>
        <end position="97"/>
    </location>
</feature>
<keyword evidence="4" id="KW-0677">Repeat</keyword>
<dbReference type="Gene3D" id="2.130.10.10">
    <property type="entry name" value="YVTN repeat-like/Quinoprotein amine dehydrogenase"/>
    <property type="match status" value="2"/>
</dbReference>
<dbReference type="InterPro" id="IPR019775">
    <property type="entry name" value="WD40_repeat_CS"/>
</dbReference>
<dbReference type="GO" id="GO:0043130">
    <property type="term" value="F:ubiquitin binding"/>
    <property type="evidence" value="ECO:0007669"/>
    <property type="project" value="TreeGrafter"/>
</dbReference>
<feature type="repeat" description="WD" evidence="5">
    <location>
        <begin position="191"/>
        <end position="232"/>
    </location>
</feature>
<proteinExistence type="inferred from homology"/>
<accession>A0A915K2Q2</accession>
<dbReference type="InterPro" id="IPR015943">
    <property type="entry name" value="WD40/YVTN_repeat-like_dom_sf"/>
</dbReference>
<evidence type="ECO:0000256" key="2">
    <source>
        <dbReference type="ARBA" id="ARBA00021538"/>
    </source>
</evidence>
<dbReference type="SUPFAM" id="SSF50978">
    <property type="entry name" value="WD40 repeat-like"/>
    <property type="match status" value="1"/>
</dbReference>
<feature type="repeat" description="WD" evidence="5">
    <location>
        <begin position="98"/>
        <end position="139"/>
    </location>
</feature>
<dbReference type="Pfam" id="PF00400">
    <property type="entry name" value="WD40"/>
    <property type="match status" value="5"/>
</dbReference>
<dbReference type="OMA" id="IRHYHIL"/>
<dbReference type="CDD" id="cd17041">
    <property type="entry name" value="Ubl_WDR48"/>
    <property type="match status" value="1"/>
</dbReference>
<dbReference type="InterPro" id="IPR051246">
    <property type="entry name" value="WDR48"/>
</dbReference>
<dbReference type="Proteomes" id="UP000887565">
    <property type="component" value="Unplaced"/>
</dbReference>
<protein>
    <recommendedName>
        <fullName evidence="2">WD repeat-containing protein 48 homolog</fullName>
    </recommendedName>
</protein>
<dbReference type="AlphaFoldDB" id="A0A915K2Q2"/>
<dbReference type="InterPro" id="IPR021772">
    <property type="entry name" value="WDR48/Bun107"/>
</dbReference>
<dbReference type="FunFam" id="2.130.10.10:FF:000543">
    <property type="entry name" value="WD repeat-containing protein 48 homolog"/>
    <property type="match status" value="1"/>
</dbReference>
<dbReference type="SMART" id="SM00320">
    <property type="entry name" value="WD40"/>
    <property type="match status" value="7"/>
</dbReference>
<sequence length="649" mass="73282">VSFVIRDELEPRHRSGINALQYDPIAQRLYTAGMDSVIRIWNVRSHRISEPYFASMEHHTDWVNDIILCCGNKHLISASSDTTVKVWNAQKGFCMSTLRTHRDYVKSLAYAKDKEMVASAGFDKSIFLWDVNTLTALTASNNTVTTSSLSGSKDSIYSLAMNSSGSVVVSGSTEKVIRVWDPRTCQKLMKLRGHSDNVRALVLNRDGTQCLSAGSDGTIRLWNLGMQRCVGTIWCHTEGVWTLQVDEVFGCVYSSGRDRRIFSTDLRNLQSSLFLFEETSPVLRLQLDEQSKSLWVATKDSSIRRWCLPNEINDFSDISFDLISDRPIIESPDFVIKGAPSIRQYHLLNDKRYIVTKDTENNVAVWDVLKAVKVEDYGVSSIDKVIKEKLKMIFVPSWFTVDLKTGGLQITLDETDCLSAWISAKDAGLGNNNSDVKLNYGSLMLQALLEYWPRAQGHIDIPLEDGGFNTAYLNGYFSVPEHTPLIFCEPNGRTLFRLVCRDAAGENESAILADTVPAWVFEIVVNKAMPKYNKIPFYLYPYPSFGLKIYPKRDRLSASDMLQIRKVMEHVIEKILYQPSSDGLGLGFPGESSISQALPPPPLPENIEEKVELYCNEQLLDPNTDLRTVKHFIWKQGADLVLHYRPVVK</sequence>
<organism evidence="6 7">
    <name type="scientific">Romanomermis culicivorax</name>
    <name type="common">Nematode worm</name>
    <dbReference type="NCBI Taxonomy" id="13658"/>
    <lineage>
        <taxon>Eukaryota</taxon>
        <taxon>Metazoa</taxon>
        <taxon>Ecdysozoa</taxon>
        <taxon>Nematoda</taxon>
        <taxon>Enoplea</taxon>
        <taxon>Dorylaimia</taxon>
        <taxon>Mermithida</taxon>
        <taxon>Mermithoidea</taxon>
        <taxon>Mermithidae</taxon>
        <taxon>Romanomermis</taxon>
    </lineage>
</organism>
<dbReference type="InterPro" id="IPR036322">
    <property type="entry name" value="WD40_repeat_dom_sf"/>
</dbReference>
<dbReference type="PROSITE" id="PS50294">
    <property type="entry name" value="WD_REPEATS_REGION"/>
    <property type="match status" value="5"/>
</dbReference>
<evidence type="ECO:0000256" key="3">
    <source>
        <dbReference type="ARBA" id="ARBA00022574"/>
    </source>
</evidence>
<reference evidence="7" key="1">
    <citation type="submission" date="2022-11" db="UniProtKB">
        <authorList>
            <consortium name="WormBaseParasite"/>
        </authorList>
    </citation>
    <scope>IDENTIFICATION</scope>
</reference>
<dbReference type="PANTHER" id="PTHR19862:SF14">
    <property type="entry name" value="WD REPEAT-CONTAINING PROTEIN 48"/>
    <property type="match status" value="1"/>
</dbReference>
<dbReference type="GO" id="GO:0000724">
    <property type="term" value="P:double-strand break repair via homologous recombination"/>
    <property type="evidence" value="ECO:0007669"/>
    <property type="project" value="TreeGrafter"/>
</dbReference>
<evidence type="ECO:0000313" key="6">
    <source>
        <dbReference type="Proteomes" id="UP000887565"/>
    </source>
</evidence>
<dbReference type="WBParaSite" id="nRc.2.0.1.t32974-RA">
    <property type="protein sequence ID" value="nRc.2.0.1.t32974-RA"/>
    <property type="gene ID" value="nRc.2.0.1.g32974"/>
</dbReference>
<feature type="repeat" description="WD" evidence="5">
    <location>
        <begin position="10"/>
        <end position="51"/>
    </location>
</feature>
<evidence type="ECO:0000256" key="1">
    <source>
        <dbReference type="ARBA" id="ARBA00006917"/>
    </source>
</evidence>
<comment type="similarity">
    <text evidence="1">Belongs to the WD repeat WDR48 family.</text>
</comment>
<keyword evidence="3 5" id="KW-0853">WD repeat</keyword>
<dbReference type="PANTHER" id="PTHR19862">
    <property type="entry name" value="WD REPEAT-CONTAINING PROTEIN 48"/>
    <property type="match status" value="1"/>
</dbReference>
<keyword evidence="6" id="KW-1185">Reference proteome</keyword>
<evidence type="ECO:0000313" key="7">
    <source>
        <dbReference type="WBParaSite" id="nRc.2.0.1.t32974-RA"/>
    </source>
</evidence>
<name>A0A915K2Q2_ROMCU</name>
<dbReference type="InterPro" id="IPR020472">
    <property type="entry name" value="WD40_PAC1"/>
</dbReference>
<dbReference type="PROSITE" id="PS00678">
    <property type="entry name" value="WD_REPEATS_1"/>
    <property type="match status" value="3"/>
</dbReference>
<dbReference type="PRINTS" id="PR00320">
    <property type="entry name" value="GPROTEINBRPT"/>
</dbReference>
<dbReference type="PROSITE" id="PS50082">
    <property type="entry name" value="WD_REPEATS_2"/>
    <property type="match status" value="5"/>
</dbReference>